<dbReference type="EMBL" id="KN788602">
    <property type="protein sequence ID" value="KIH43144.1"/>
    <property type="molecule type" value="Genomic_DNA"/>
</dbReference>
<dbReference type="OrthoDB" id="2392202at2759"/>
<dbReference type="AlphaFoldDB" id="A0A0C2F8A7"/>
<name>A0A0C2F8A7_9BILA</name>
<feature type="domain" description="Helicase/UvrB N-terminal" evidence="1">
    <location>
        <begin position="32"/>
        <end position="91"/>
    </location>
</feature>
<dbReference type="Proteomes" id="UP000054047">
    <property type="component" value="Unassembled WGS sequence"/>
</dbReference>
<keyword evidence="3" id="KW-1185">Reference proteome</keyword>
<dbReference type="Pfam" id="PF04851">
    <property type="entry name" value="ResIII"/>
    <property type="match status" value="1"/>
</dbReference>
<gene>
    <name evidence="2" type="ORF">ANCDUO_26857</name>
</gene>
<feature type="non-terminal residue" evidence="2">
    <location>
        <position position="1"/>
    </location>
</feature>
<evidence type="ECO:0000259" key="1">
    <source>
        <dbReference type="Pfam" id="PF04851"/>
    </source>
</evidence>
<dbReference type="PANTHER" id="PTHR14074">
    <property type="entry name" value="HELICASE WITH DEATH DOMAIN-RELATED"/>
    <property type="match status" value="1"/>
</dbReference>
<organism evidence="2 3">
    <name type="scientific">Ancylostoma duodenale</name>
    <dbReference type="NCBI Taxonomy" id="51022"/>
    <lineage>
        <taxon>Eukaryota</taxon>
        <taxon>Metazoa</taxon>
        <taxon>Ecdysozoa</taxon>
        <taxon>Nematoda</taxon>
        <taxon>Chromadorea</taxon>
        <taxon>Rhabditida</taxon>
        <taxon>Rhabditina</taxon>
        <taxon>Rhabditomorpha</taxon>
        <taxon>Strongyloidea</taxon>
        <taxon>Ancylostomatidae</taxon>
        <taxon>Ancylostomatinae</taxon>
        <taxon>Ancylostoma</taxon>
    </lineage>
</organism>
<dbReference type="GO" id="GO:0003677">
    <property type="term" value="F:DNA binding"/>
    <property type="evidence" value="ECO:0007669"/>
    <property type="project" value="InterPro"/>
</dbReference>
<evidence type="ECO:0000313" key="3">
    <source>
        <dbReference type="Proteomes" id="UP000054047"/>
    </source>
</evidence>
<evidence type="ECO:0000313" key="2">
    <source>
        <dbReference type="EMBL" id="KIH43144.1"/>
    </source>
</evidence>
<dbReference type="GO" id="GO:0005524">
    <property type="term" value="F:ATP binding"/>
    <property type="evidence" value="ECO:0007669"/>
    <property type="project" value="InterPro"/>
</dbReference>
<dbReference type="GO" id="GO:0005737">
    <property type="term" value="C:cytoplasm"/>
    <property type="evidence" value="ECO:0007669"/>
    <property type="project" value="TreeGrafter"/>
</dbReference>
<protein>
    <recommendedName>
        <fullName evidence="1">Helicase/UvrB N-terminal domain-containing protein</fullName>
    </recommendedName>
</protein>
<dbReference type="Gene3D" id="3.40.50.300">
    <property type="entry name" value="P-loop containing nucleotide triphosphate hydrolases"/>
    <property type="match status" value="1"/>
</dbReference>
<dbReference type="PANTHER" id="PTHR14074:SF16">
    <property type="entry name" value="ANTIVIRAL INNATE IMMUNE RESPONSE RECEPTOR RIG-I"/>
    <property type="match status" value="1"/>
</dbReference>
<proteinExistence type="predicted"/>
<reference evidence="2 3" key="1">
    <citation type="submission" date="2013-12" db="EMBL/GenBank/DDBJ databases">
        <title>Draft genome of the parsitic nematode Ancylostoma duodenale.</title>
        <authorList>
            <person name="Mitreva M."/>
        </authorList>
    </citation>
    <scope>NUCLEOTIDE SEQUENCE [LARGE SCALE GENOMIC DNA]</scope>
    <source>
        <strain evidence="2 3">Zhejiang</strain>
    </source>
</reference>
<dbReference type="SUPFAM" id="SSF52540">
    <property type="entry name" value="P-loop containing nucleoside triphosphate hydrolases"/>
    <property type="match status" value="1"/>
</dbReference>
<dbReference type="InterPro" id="IPR051363">
    <property type="entry name" value="RLR_Helicase"/>
</dbReference>
<dbReference type="InterPro" id="IPR027417">
    <property type="entry name" value="P-loop_NTPase"/>
</dbReference>
<dbReference type="GO" id="GO:0016787">
    <property type="term" value="F:hydrolase activity"/>
    <property type="evidence" value="ECO:0007669"/>
    <property type="project" value="InterPro"/>
</dbReference>
<accession>A0A0C2F8A7</accession>
<sequence>DPFAPRQADLISFQWSTRVMITEKDVEVNCFTPRDYQVELLDKACKRNVIVQLGTGAGKTFIAVLLLKEYGLQIMSPFESGGKRAFFVVDKGTV</sequence>
<dbReference type="InterPro" id="IPR006935">
    <property type="entry name" value="Helicase/UvrB_N"/>
</dbReference>